<name>A0A480B3M6_9BURK</name>
<keyword evidence="2" id="KW-1185">Reference proteome</keyword>
<accession>A0A480B3M6</accession>
<comment type="caution">
    <text evidence="1">The sequence shown here is derived from an EMBL/GenBank/DDBJ whole genome shotgun (WGS) entry which is preliminary data.</text>
</comment>
<dbReference type="Proteomes" id="UP000301751">
    <property type="component" value="Unassembled WGS sequence"/>
</dbReference>
<evidence type="ECO:0000313" key="1">
    <source>
        <dbReference type="EMBL" id="GCL65668.1"/>
    </source>
</evidence>
<protein>
    <submittedName>
        <fullName evidence="1">Uncharacterized protein</fullName>
    </submittedName>
</protein>
<dbReference type="EMBL" id="BJCL01000018">
    <property type="protein sequence ID" value="GCL65668.1"/>
    <property type="molecule type" value="Genomic_DNA"/>
</dbReference>
<reference evidence="2" key="1">
    <citation type="submission" date="2019-03" db="EMBL/GenBank/DDBJ databases">
        <title>Aquabacterium pictum sp.nov., the first bacteriochlorophyll a-containing freshwater bacterium in the genus Aquabacterium of the class Betaproteobacteria.</title>
        <authorList>
            <person name="Hirose S."/>
            <person name="Tank M."/>
            <person name="Hara E."/>
            <person name="Tamaki H."/>
            <person name="Takaichi S."/>
            <person name="Haruta S."/>
            <person name="Hanada S."/>
        </authorList>
    </citation>
    <scope>NUCLEOTIDE SEQUENCE [LARGE SCALE GENOMIC DNA]</scope>
    <source>
        <strain evidence="2">W35</strain>
    </source>
</reference>
<proteinExistence type="predicted"/>
<sequence>MTVEVEAFPLHRFLGPLELKAFVAEGAPQSTIAELRKALVFLAMSHGLNYHPASNGRMVFSGPGPYPTPGAELRRRMACWLMSRNAVVLLSLSRMAAGGDTPAFCVRIEEAGG</sequence>
<dbReference type="AlphaFoldDB" id="A0A480B3M6"/>
<organism evidence="1 2">
    <name type="scientific">Pseudaquabacterium pictum</name>
    <dbReference type="NCBI Taxonomy" id="2315236"/>
    <lineage>
        <taxon>Bacteria</taxon>
        <taxon>Pseudomonadati</taxon>
        <taxon>Pseudomonadota</taxon>
        <taxon>Betaproteobacteria</taxon>
        <taxon>Burkholderiales</taxon>
        <taxon>Sphaerotilaceae</taxon>
        <taxon>Pseudaquabacterium</taxon>
    </lineage>
</organism>
<evidence type="ECO:0000313" key="2">
    <source>
        <dbReference type="Proteomes" id="UP000301751"/>
    </source>
</evidence>
<gene>
    <name evidence="1" type="ORF">AQPW35_47490</name>
</gene>